<evidence type="ECO:0000313" key="1">
    <source>
        <dbReference type="Proteomes" id="UP000887565"/>
    </source>
</evidence>
<name>A0A915JII6_ROMCU</name>
<dbReference type="WBParaSite" id="nRc.2.0.1.t25955-RA">
    <property type="protein sequence ID" value="nRc.2.0.1.t25955-RA"/>
    <property type="gene ID" value="nRc.2.0.1.g25955"/>
</dbReference>
<organism evidence="1 2">
    <name type="scientific">Romanomermis culicivorax</name>
    <name type="common">Nematode worm</name>
    <dbReference type="NCBI Taxonomy" id="13658"/>
    <lineage>
        <taxon>Eukaryota</taxon>
        <taxon>Metazoa</taxon>
        <taxon>Ecdysozoa</taxon>
        <taxon>Nematoda</taxon>
        <taxon>Enoplea</taxon>
        <taxon>Dorylaimia</taxon>
        <taxon>Mermithida</taxon>
        <taxon>Mermithoidea</taxon>
        <taxon>Mermithidae</taxon>
        <taxon>Romanomermis</taxon>
    </lineage>
</organism>
<proteinExistence type="predicted"/>
<dbReference type="AlphaFoldDB" id="A0A915JII6"/>
<protein>
    <submittedName>
        <fullName evidence="2">Secreted protein</fullName>
    </submittedName>
</protein>
<keyword evidence="1" id="KW-1185">Reference proteome</keyword>
<accession>A0A915JII6</accession>
<evidence type="ECO:0000313" key="2">
    <source>
        <dbReference type="WBParaSite" id="nRc.2.0.1.t25955-RA"/>
    </source>
</evidence>
<sequence length="69" mass="7315">MKSTVRSSSFAGRCCEVLLAAVHNVCCYTAAGAIRQMRVEITKPAPARACRHAQDEVPATVGRRAQGGV</sequence>
<dbReference type="Proteomes" id="UP000887565">
    <property type="component" value="Unplaced"/>
</dbReference>
<reference evidence="2" key="1">
    <citation type="submission" date="2022-11" db="UniProtKB">
        <authorList>
            <consortium name="WormBaseParasite"/>
        </authorList>
    </citation>
    <scope>IDENTIFICATION</scope>
</reference>